<gene>
    <name evidence="1" type="ORF">CSOJ01_12871</name>
</gene>
<evidence type="ECO:0000313" key="1">
    <source>
        <dbReference type="EMBL" id="KAF6797626.1"/>
    </source>
</evidence>
<accession>A0A8H6IUL4</accession>
<dbReference type="Proteomes" id="UP000652219">
    <property type="component" value="Unassembled WGS sequence"/>
</dbReference>
<dbReference type="EMBL" id="WIGN01000348">
    <property type="protein sequence ID" value="KAF6797626.1"/>
    <property type="molecule type" value="Genomic_DNA"/>
</dbReference>
<proteinExistence type="predicted"/>
<name>A0A8H6IUL4_9PEZI</name>
<organism evidence="1 2">
    <name type="scientific">Colletotrichum sojae</name>
    <dbReference type="NCBI Taxonomy" id="2175907"/>
    <lineage>
        <taxon>Eukaryota</taxon>
        <taxon>Fungi</taxon>
        <taxon>Dikarya</taxon>
        <taxon>Ascomycota</taxon>
        <taxon>Pezizomycotina</taxon>
        <taxon>Sordariomycetes</taxon>
        <taxon>Hypocreomycetidae</taxon>
        <taxon>Glomerellales</taxon>
        <taxon>Glomerellaceae</taxon>
        <taxon>Colletotrichum</taxon>
        <taxon>Colletotrichum orchidearum species complex</taxon>
    </lineage>
</organism>
<dbReference type="AlphaFoldDB" id="A0A8H6IUL4"/>
<comment type="caution">
    <text evidence="1">The sequence shown here is derived from an EMBL/GenBank/DDBJ whole genome shotgun (WGS) entry which is preliminary data.</text>
</comment>
<keyword evidence="2" id="KW-1185">Reference proteome</keyword>
<reference evidence="1 2" key="1">
    <citation type="journal article" date="2020" name="Phytopathology">
        <title>Genome Sequence Resources of Colletotrichum truncatum, C. plurivorum, C. musicola, and C. sojae: Four Species Pathogenic to Soybean (Glycine max).</title>
        <authorList>
            <person name="Rogerio F."/>
            <person name="Boufleur T.R."/>
            <person name="Ciampi-Guillardi M."/>
            <person name="Sukno S.A."/>
            <person name="Thon M.R."/>
            <person name="Massola Junior N.S."/>
            <person name="Baroncelli R."/>
        </authorList>
    </citation>
    <scope>NUCLEOTIDE SEQUENCE [LARGE SCALE GENOMIC DNA]</scope>
    <source>
        <strain evidence="1 2">LFN0009</strain>
    </source>
</reference>
<sequence length="191" mass="21597">MNNIAQGGGGDVGVSLEDLSINDIFFRFGRERLAVHPLAWTPRHLRLMRCAFIEMPTPQEPSEIPCAQEPTAETARSWGGKSADTDWWFRTETMQEILASYSFTKIPYVELPCQTYVAAALGSANNSQSRSISYVGYLDNVDRISSRGFPMLEQIGWTQEQPHLDPYIIAVLIAQAQRCQRRDAMRRPKES</sequence>
<evidence type="ECO:0000313" key="2">
    <source>
        <dbReference type="Proteomes" id="UP000652219"/>
    </source>
</evidence>
<protein>
    <submittedName>
        <fullName evidence="1">Uncharacterized protein</fullName>
    </submittedName>
</protein>